<evidence type="ECO:0000313" key="1">
    <source>
        <dbReference type="EMBL" id="KAF3966146.1"/>
    </source>
</evidence>
<reference evidence="1" key="1">
    <citation type="submission" date="2020-03" db="EMBL/GenBank/DDBJ databases">
        <title>Castanea mollissima Vanexum genome sequencing.</title>
        <authorList>
            <person name="Staton M."/>
        </authorList>
    </citation>
    <scope>NUCLEOTIDE SEQUENCE</scope>
    <source>
        <tissue evidence="1">Leaf</tissue>
    </source>
</reference>
<proteinExistence type="predicted"/>
<accession>A0A8J4W195</accession>
<gene>
    <name evidence="1" type="ORF">CMV_009729</name>
</gene>
<protein>
    <submittedName>
        <fullName evidence="1">Uncharacterized protein</fullName>
    </submittedName>
</protein>
<dbReference type="Proteomes" id="UP000737018">
    <property type="component" value="Unassembled WGS sequence"/>
</dbReference>
<dbReference type="AlphaFoldDB" id="A0A8J4W195"/>
<organism evidence="1 2">
    <name type="scientific">Castanea mollissima</name>
    <name type="common">Chinese chestnut</name>
    <dbReference type="NCBI Taxonomy" id="60419"/>
    <lineage>
        <taxon>Eukaryota</taxon>
        <taxon>Viridiplantae</taxon>
        <taxon>Streptophyta</taxon>
        <taxon>Embryophyta</taxon>
        <taxon>Tracheophyta</taxon>
        <taxon>Spermatophyta</taxon>
        <taxon>Magnoliopsida</taxon>
        <taxon>eudicotyledons</taxon>
        <taxon>Gunneridae</taxon>
        <taxon>Pentapetalae</taxon>
        <taxon>rosids</taxon>
        <taxon>fabids</taxon>
        <taxon>Fagales</taxon>
        <taxon>Fagaceae</taxon>
        <taxon>Castanea</taxon>
    </lineage>
</organism>
<evidence type="ECO:0000313" key="2">
    <source>
        <dbReference type="Proteomes" id="UP000737018"/>
    </source>
</evidence>
<name>A0A8J4W195_9ROSI</name>
<dbReference type="EMBL" id="JRKL02001086">
    <property type="protein sequence ID" value="KAF3966146.1"/>
    <property type="molecule type" value="Genomic_DNA"/>
</dbReference>
<sequence>MVENLLKEKKFRLEHEKQRQFSCTITILRLICLPPIKDFLVSSIGCLELNRRFWILFDQKDFKYNTLCLI</sequence>
<comment type="caution">
    <text evidence="1">The sequence shown here is derived from an EMBL/GenBank/DDBJ whole genome shotgun (WGS) entry which is preliminary data.</text>
</comment>
<keyword evidence="2" id="KW-1185">Reference proteome</keyword>